<reference evidence="8" key="2">
    <citation type="submission" date="2023-04" db="EMBL/GenBank/DDBJ databases">
        <authorList>
            <person name="Bruccoleri R.E."/>
            <person name="Oakeley E.J."/>
            <person name="Faust A.-M."/>
            <person name="Dessus-Babus S."/>
            <person name="Altorfer M."/>
            <person name="Burckhardt D."/>
            <person name="Oertli M."/>
            <person name="Naumann U."/>
            <person name="Petersen F."/>
            <person name="Wong J."/>
        </authorList>
    </citation>
    <scope>NUCLEOTIDE SEQUENCE</scope>
    <source>
        <strain evidence="8">GSM-AAB239-AS_SAM_17_03QT</strain>
        <tissue evidence="8">Leaf</tissue>
    </source>
</reference>
<dbReference type="Proteomes" id="UP001140949">
    <property type="component" value="Unassembled WGS sequence"/>
</dbReference>
<dbReference type="InterPro" id="IPR024097">
    <property type="entry name" value="bHLH_ZIP_TF"/>
</dbReference>
<dbReference type="PANTHER" id="PTHR12565">
    <property type="entry name" value="STEROL REGULATORY ELEMENT-BINDING PROTEIN"/>
    <property type="match status" value="1"/>
</dbReference>
<keyword evidence="5" id="KW-0539">Nucleus</keyword>
<feature type="compositionally biased region" description="Basic and acidic residues" evidence="6">
    <location>
        <begin position="277"/>
        <end position="287"/>
    </location>
</feature>
<comment type="subcellular location">
    <subcellularLocation>
        <location evidence="1">Nucleus</location>
    </subcellularLocation>
</comment>
<evidence type="ECO:0000313" key="9">
    <source>
        <dbReference type="Proteomes" id="UP001140949"/>
    </source>
</evidence>
<dbReference type="AlphaFoldDB" id="A0AAX6FZ71"/>
<dbReference type="SUPFAM" id="SSF47459">
    <property type="entry name" value="HLH, helix-loop-helix DNA-binding domain"/>
    <property type="match status" value="1"/>
</dbReference>
<dbReference type="GO" id="GO:0046983">
    <property type="term" value="F:protein dimerization activity"/>
    <property type="evidence" value="ECO:0007669"/>
    <property type="project" value="InterPro"/>
</dbReference>
<keyword evidence="9" id="KW-1185">Reference proteome</keyword>
<dbReference type="Pfam" id="PF00010">
    <property type="entry name" value="HLH"/>
    <property type="match status" value="1"/>
</dbReference>
<dbReference type="PROSITE" id="PS50888">
    <property type="entry name" value="BHLH"/>
    <property type="match status" value="1"/>
</dbReference>
<keyword evidence="3" id="KW-0805">Transcription regulation</keyword>
<dbReference type="CDD" id="cd18919">
    <property type="entry name" value="bHLH_AtBPE_like"/>
    <property type="match status" value="1"/>
</dbReference>
<dbReference type="Gene3D" id="4.10.280.10">
    <property type="entry name" value="Helix-loop-helix DNA-binding domain"/>
    <property type="match status" value="1"/>
</dbReference>
<evidence type="ECO:0000313" key="8">
    <source>
        <dbReference type="EMBL" id="KAJ6821358.1"/>
    </source>
</evidence>
<keyword evidence="4" id="KW-0804">Transcription</keyword>
<evidence type="ECO:0000256" key="5">
    <source>
        <dbReference type="ARBA" id="ARBA00023242"/>
    </source>
</evidence>
<comment type="caution">
    <text evidence="8">The sequence shown here is derived from an EMBL/GenBank/DDBJ whole genome shotgun (WGS) entry which is preliminary data.</text>
</comment>
<proteinExistence type="inferred from homology"/>
<organism evidence="8 9">
    <name type="scientific">Iris pallida</name>
    <name type="common">Sweet iris</name>
    <dbReference type="NCBI Taxonomy" id="29817"/>
    <lineage>
        <taxon>Eukaryota</taxon>
        <taxon>Viridiplantae</taxon>
        <taxon>Streptophyta</taxon>
        <taxon>Embryophyta</taxon>
        <taxon>Tracheophyta</taxon>
        <taxon>Spermatophyta</taxon>
        <taxon>Magnoliopsida</taxon>
        <taxon>Liliopsida</taxon>
        <taxon>Asparagales</taxon>
        <taxon>Iridaceae</taxon>
        <taxon>Iridoideae</taxon>
        <taxon>Irideae</taxon>
        <taxon>Iris</taxon>
    </lineage>
</organism>
<accession>A0AAX6FZ71</accession>
<gene>
    <name evidence="8" type="ORF">M6B38_392945</name>
</gene>
<evidence type="ECO:0000259" key="7">
    <source>
        <dbReference type="PROSITE" id="PS50888"/>
    </source>
</evidence>
<protein>
    <submittedName>
        <fullName evidence="8">Transcription factor bHLH78-like</fullName>
    </submittedName>
</protein>
<evidence type="ECO:0000256" key="2">
    <source>
        <dbReference type="ARBA" id="ARBA00005510"/>
    </source>
</evidence>
<feature type="domain" description="BHLH" evidence="7">
    <location>
        <begin position="302"/>
        <end position="352"/>
    </location>
</feature>
<reference evidence="8" key="1">
    <citation type="journal article" date="2023" name="GigaByte">
        <title>Genome assembly of the bearded iris, Iris pallida Lam.</title>
        <authorList>
            <person name="Bruccoleri R.E."/>
            <person name="Oakeley E.J."/>
            <person name="Faust A.M.E."/>
            <person name="Altorfer M."/>
            <person name="Dessus-Babus S."/>
            <person name="Burckhardt D."/>
            <person name="Oertli M."/>
            <person name="Naumann U."/>
            <person name="Petersen F."/>
            <person name="Wong J."/>
        </authorList>
    </citation>
    <scope>NUCLEOTIDE SEQUENCE</scope>
    <source>
        <strain evidence="8">GSM-AAB239-AS_SAM_17_03QT</strain>
    </source>
</reference>
<dbReference type="FunFam" id="4.10.280.10:FF:000002">
    <property type="entry name" value="Basic helix-loop-helix transcription factor"/>
    <property type="match status" value="1"/>
</dbReference>
<sequence length="471" mass="51494">MEKVHFFPFEHLPFRHQVPLLSPFPHPGHRKDHLFPTNPRSPMEKDPFFGSDGGDQLPSCFLNLNWDGSGDHAAQFESALSSLVSSPSSNPAPMPNAAADGVVFRELIGRLGSICNSGGHISPTSHYQSTTTSCYSTPINSPPKLNPIPGGVVGNSMAFPSAAAPDPGFSEQAATRLPYFSARMSNSQPLRTAAPVVSTNGPQLGNGQEEPSIAPGRRNGTGESSTRKRKAAPKGKAKEPPLPPKAAPEDDDARAKRRKSGEAEAKTTEQVYVFQKQRKESNAKPIEPPKLDYIRVRARRGQATDSHSLAERVRREKISERMKFLQDLVPGCNKVTGKAVMLDEIINYVQSLQRQVEFLSMKLATVNPRLDVNLDSLVQKDMHPAFPVEAATGARFPFQSLVANPSDRRSLQQPQLDGFVVDASSQLGAFWDDDLQSVVQIDFGQNQQEPVFSSQAFQGSMPPSNHMKIEL</sequence>
<dbReference type="PANTHER" id="PTHR12565:SF184">
    <property type="entry name" value="BHLH TRANSCRIPTION FACTOR"/>
    <property type="match status" value="1"/>
</dbReference>
<dbReference type="InterPro" id="IPR011598">
    <property type="entry name" value="bHLH_dom"/>
</dbReference>
<dbReference type="GO" id="GO:0005634">
    <property type="term" value="C:nucleus"/>
    <property type="evidence" value="ECO:0007669"/>
    <property type="project" value="UniProtKB-SubCell"/>
</dbReference>
<comment type="similarity">
    <text evidence="2">Belongs to the bHLH protein family.</text>
</comment>
<evidence type="ECO:0000256" key="6">
    <source>
        <dbReference type="SAM" id="MobiDB-lite"/>
    </source>
</evidence>
<evidence type="ECO:0000256" key="4">
    <source>
        <dbReference type="ARBA" id="ARBA00023163"/>
    </source>
</evidence>
<feature type="region of interest" description="Disordered" evidence="6">
    <location>
        <begin position="190"/>
        <end position="287"/>
    </location>
</feature>
<dbReference type="InterPro" id="IPR036638">
    <property type="entry name" value="HLH_DNA-bd_sf"/>
</dbReference>
<evidence type="ECO:0000256" key="3">
    <source>
        <dbReference type="ARBA" id="ARBA00023015"/>
    </source>
</evidence>
<dbReference type="SMART" id="SM00353">
    <property type="entry name" value="HLH"/>
    <property type="match status" value="1"/>
</dbReference>
<evidence type="ECO:0000256" key="1">
    <source>
        <dbReference type="ARBA" id="ARBA00004123"/>
    </source>
</evidence>
<dbReference type="GO" id="GO:0003700">
    <property type="term" value="F:DNA-binding transcription factor activity"/>
    <property type="evidence" value="ECO:0007669"/>
    <property type="project" value="TreeGrafter"/>
</dbReference>
<feature type="compositionally biased region" description="Polar residues" evidence="6">
    <location>
        <begin position="197"/>
        <end position="206"/>
    </location>
</feature>
<dbReference type="EMBL" id="JANAVB010024999">
    <property type="protein sequence ID" value="KAJ6821358.1"/>
    <property type="molecule type" value="Genomic_DNA"/>
</dbReference>
<name>A0AAX6FZ71_IRIPA</name>